<proteinExistence type="predicted"/>
<reference evidence="2 3" key="1">
    <citation type="journal article" date="2023" name="Plants (Basel)">
        <title>Bridging the Gap: Combining Genomics and Transcriptomics Approaches to Understand Stylosanthes scabra, an Orphan Legume from the Brazilian Caatinga.</title>
        <authorList>
            <person name="Ferreira-Neto J.R.C."/>
            <person name="da Silva M.D."/>
            <person name="Binneck E."/>
            <person name="de Melo N.F."/>
            <person name="da Silva R.H."/>
            <person name="de Melo A.L.T.M."/>
            <person name="Pandolfi V."/>
            <person name="Bustamante F.O."/>
            <person name="Brasileiro-Vidal A.C."/>
            <person name="Benko-Iseppon A.M."/>
        </authorList>
    </citation>
    <scope>NUCLEOTIDE SEQUENCE [LARGE SCALE GENOMIC DNA]</scope>
    <source>
        <tissue evidence="2">Leaves</tissue>
    </source>
</reference>
<name>A0ABU6YNP8_9FABA</name>
<feature type="compositionally biased region" description="Acidic residues" evidence="1">
    <location>
        <begin position="143"/>
        <end position="156"/>
    </location>
</feature>
<protein>
    <submittedName>
        <fullName evidence="2">Uncharacterized protein</fullName>
    </submittedName>
</protein>
<comment type="caution">
    <text evidence="2">The sequence shown here is derived from an EMBL/GenBank/DDBJ whole genome shotgun (WGS) entry which is preliminary data.</text>
</comment>
<gene>
    <name evidence="2" type="ORF">PIB30_069832</name>
</gene>
<feature type="region of interest" description="Disordered" evidence="1">
    <location>
        <begin position="46"/>
        <end position="214"/>
    </location>
</feature>
<feature type="compositionally biased region" description="Polar residues" evidence="1">
    <location>
        <begin position="65"/>
        <end position="93"/>
    </location>
</feature>
<accession>A0ABU6YNP8</accession>
<sequence>MGSGVIYYEYEKQEKFEDYDLKGDAELGTFKIRRYRFDDESFVHPLHSARNGKSSTRGSHPFGCSSPTPHYSPRGLSSTQRVTSPSSFKASSSLRRRVASKTMRSPKSWKLIPPSEGGMCEGDEEEKEIGGMKPFVEKKEASKEEEDEEDPEEEEDPKFIEELECRPKYSSIHSSRALVQRSSNGSPDQQSDSHNAPSYDLCGVWASPSSVPSL</sequence>
<dbReference type="Proteomes" id="UP001341840">
    <property type="component" value="Unassembled WGS sequence"/>
</dbReference>
<dbReference type="EMBL" id="JASCZI010242430">
    <property type="protein sequence ID" value="MED6211046.1"/>
    <property type="molecule type" value="Genomic_DNA"/>
</dbReference>
<organism evidence="2 3">
    <name type="scientific">Stylosanthes scabra</name>
    <dbReference type="NCBI Taxonomy" id="79078"/>
    <lineage>
        <taxon>Eukaryota</taxon>
        <taxon>Viridiplantae</taxon>
        <taxon>Streptophyta</taxon>
        <taxon>Embryophyta</taxon>
        <taxon>Tracheophyta</taxon>
        <taxon>Spermatophyta</taxon>
        <taxon>Magnoliopsida</taxon>
        <taxon>eudicotyledons</taxon>
        <taxon>Gunneridae</taxon>
        <taxon>Pentapetalae</taxon>
        <taxon>rosids</taxon>
        <taxon>fabids</taxon>
        <taxon>Fabales</taxon>
        <taxon>Fabaceae</taxon>
        <taxon>Papilionoideae</taxon>
        <taxon>50 kb inversion clade</taxon>
        <taxon>dalbergioids sensu lato</taxon>
        <taxon>Dalbergieae</taxon>
        <taxon>Pterocarpus clade</taxon>
        <taxon>Stylosanthes</taxon>
    </lineage>
</organism>
<feature type="compositionally biased region" description="Polar residues" evidence="1">
    <location>
        <begin position="180"/>
        <end position="196"/>
    </location>
</feature>
<evidence type="ECO:0000256" key="1">
    <source>
        <dbReference type="SAM" id="MobiDB-lite"/>
    </source>
</evidence>
<evidence type="ECO:0000313" key="3">
    <source>
        <dbReference type="Proteomes" id="UP001341840"/>
    </source>
</evidence>
<feature type="compositionally biased region" description="Basic and acidic residues" evidence="1">
    <location>
        <begin position="157"/>
        <end position="167"/>
    </location>
</feature>
<keyword evidence="3" id="KW-1185">Reference proteome</keyword>
<evidence type="ECO:0000313" key="2">
    <source>
        <dbReference type="EMBL" id="MED6211046.1"/>
    </source>
</evidence>